<dbReference type="PANTHER" id="PTHR47331:SF1">
    <property type="entry name" value="GAG-LIKE PROTEIN"/>
    <property type="match status" value="1"/>
</dbReference>
<dbReference type="InterPro" id="IPR008042">
    <property type="entry name" value="Retrotrans_Pao"/>
</dbReference>
<evidence type="ECO:0000313" key="4">
    <source>
        <dbReference type="Proteomes" id="UP000095285"/>
    </source>
</evidence>
<dbReference type="Proteomes" id="UP000095285">
    <property type="component" value="Unassembled WGS sequence"/>
</dbReference>
<dbReference type="WBParaSite" id="EN70_4965">
    <property type="protein sequence ID" value="EN70_4965"/>
    <property type="gene ID" value="EN70_4965"/>
</dbReference>
<evidence type="ECO:0000259" key="1">
    <source>
        <dbReference type="Pfam" id="PF00078"/>
    </source>
</evidence>
<dbReference type="Pfam" id="PF17921">
    <property type="entry name" value="Integrase_H2C2"/>
    <property type="match status" value="1"/>
</dbReference>
<proteinExistence type="predicted"/>
<dbReference type="Gene3D" id="3.10.10.10">
    <property type="entry name" value="HIV Type 1 Reverse Transcriptase, subunit A, domain 1"/>
    <property type="match status" value="1"/>
</dbReference>
<feature type="domain" description="Integrase zinc-binding" evidence="3">
    <location>
        <begin position="1251"/>
        <end position="1304"/>
    </location>
</feature>
<keyword evidence="4" id="KW-1185">Reference proteome</keyword>
<dbReference type="SUPFAM" id="SSF56672">
    <property type="entry name" value="DNA/RNA polymerases"/>
    <property type="match status" value="1"/>
</dbReference>
<dbReference type="Pfam" id="PF00078">
    <property type="entry name" value="RVT_1"/>
    <property type="match status" value="1"/>
</dbReference>
<dbReference type="InterPro" id="IPR041588">
    <property type="entry name" value="Integrase_H2C2"/>
</dbReference>
<dbReference type="Pfam" id="PF05585">
    <property type="entry name" value="DUF1758"/>
    <property type="match status" value="1"/>
</dbReference>
<accession>A0A1I7VPW9</accession>
<dbReference type="Gene3D" id="1.10.340.70">
    <property type="match status" value="1"/>
</dbReference>
<dbReference type="InterPro" id="IPR000477">
    <property type="entry name" value="RT_dom"/>
</dbReference>
<reference evidence="5" key="2">
    <citation type="submission" date="2016-11" db="UniProtKB">
        <authorList>
            <consortium name="WormBaseParasite"/>
        </authorList>
    </citation>
    <scope>IDENTIFICATION</scope>
</reference>
<evidence type="ECO:0000313" key="5">
    <source>
        <dbReference type="WBParaSite" id="EN70_4965"/>
    </source>
</evidence>
<feature type="domain" description="Reverse transcriptase" evidence="1">
    <location>
        <begin position="684"/>
        <end position="820"/>
    </location>
</feature>
<dbReference type="Pfam" id="PF03564">
    <property type="entry name" value="DUF1759"/>
    <property type="match status" value="1"/>
</dbReference>
<evidence type="ECO:0000259" key="2">
    <source>
        <dbReference type="Pfam" id="PF05585"/>
    </source>
</evidence>
<dbReference type="InterPro" id="IPR008737">
    <property type="entry name" value="DUF1758"/>
</dbReference>
<dbReference type="PANTHER" id="PTHR47331">
    <property type="entry name" value="PHD-TYPE DOMAIN-CONTAINING PROTEIN"/>
    <property type="match status" value="1"/>
</dbReference>
<dbReference type="InterPro" id="IPR043502">
    <property type="entry name" value="DNA/RNA_pol_sf"/>
</dbReference>
<feature type="domain" description="DUF1758" evidence="2">
    <location>
        <begin position="383"/>
        <end position="512"/>
    </location>
</feature>
<dbReference type="CDD" id="cd01644">
    <property type="entry name" value="RT_pepA17"/>
    <property type="match status" value="1"/>
</dbReference>
<evidence type="ECO:0000259" key="3">
    <source>
        <dbReference type="Pfam" id="PF17921"/>
    </source>
</evidence>
<protein>
    <submittedName>
        <fullName evidence="5">DUF1758 domain-containing protein</fullName>
    </submittedName>
</protein>
<sequence>MSSSIIASIQPAKTRIQLCVKELEVAYDTWLKYIQTITAAKKREEEEKAYECVTEGEHGLFRIMHEGKEALITLTRGNALQVVSGYEIAPENYEVIRRLLKNKYGDPSTITTILYNELQAIKRNEKEWMTTIENIERVLRQLEAIGENLEHSSIETTIESKLPSWVLNKIYTQKKVEVPWSISKLRDFLSDIVHVTQQVKNSQNPSTFMDTKLTIDKLGQKPRYNPRGTSALSVVRSNSKPLSFAVRNNQHSSQLTVSKRRPCIFCNRDHWDSECDAYPTANGRRNRLKLLKKCLICFKDSHNGERCKIKKQCFYCKALHNSALCDSRSTASSNSLVHSEVKDYHENLQIPPKMDYSASLYNSTNTTRTNTTKETLLLCKEVKVFNPTQPQRQKKALALFDIGSQLSFISQKLSQQLKNPTLCPTASTQLNVQTMENDVIRLHVNVVEHLTNELKVVDTPREIQFQELTNHWKKPDILIGADHFFKFIKLQNVQELSSGHMLVQSKVGPMIAGSGDVSKLCQNNIPSQNLVCTVRANINSELENFWRLESIGIQESPNDNDDEETLKHFQRTLTKMDGRYHVCWPWRDSKQNLSDNYGLCIGRLKNLLKKLQLKSLLQVYHNTIIEQLQAGMIAEVPHNDEVGVVHYFPHHEVWNPNKNTTKLRIVYDASAHQKGYKSLNEVLHRGPVMLPDLVGVLLRFRMMKLVIIADIEKAFLQIGLHPEERNCTRFLWVKNLDEEVSERNIKSYRFKRVPFGVISSPFLLAATLKYHLDHTATSLAFEIKQNLYVDNIILTADDTKEAIYKYHGTKEIFRKASMNVREFLSNDKEFNKQIPEDDLNKTNKETFFGLNWSHDMDTMRLTLKPWSNKRLTKRTILQFIASQYDPLGYLIPIMVRFKLFIQHLWKEKYAWDQSINDTDKEQWKTLISEWPKVVKEIPRFITKNTKSMELHIFTDASKLAYSAAVYIRYIDEESKITKSYLLYAKSRIAPIKDISIPKLELLAILIGVRAGRFVLNQLWCREKCATVWSDAKCALFWVKNESKLLPRFVQKRAEEIRNSHFKLRYLPSYDNPADVATRGIPPTKLHYNRLWWNGPRWLDKDPSQWPNGEFSYNAEDEIIQAVMTNLTKTITYNYVEDKIQFIEAHRFSKWTKIIRVTVWTLRFIKRSCKRDIPWLKSLSITGNKMSKDDYNLAEWLLIRQAQSQNITSEEMERWNLFQQKNDKLWRSNSRLENSELDNESKYPIYLPNKNDITKLIIWQQHDRLYHAGVAHTLSAIRRRFWIPKGRATIKRTISSCMACKRWKAKTLQITTNVKLTRITSDAIKIIRASRFRLFGPPFD</sequence>
<name>A0A1I7VPW9_LOALO</name>
<dbReference type="Pfam" id="PF05380">
    <property type="entry name" value="Peptidase_A17"/>
    <property type="match status" value="1"/>
</dbReference>
<dbReference type="STRING" id="7209.A0A1I7VPW9"/>
<dbReference type="InterPro" id="IPR043128">
    <property type="entry name" value="Rev_trsase/Diguanyl_cyclase"/>
</dbReference>
<reference evidence="4" key="1">
    <citation type="submission" date="2012-04" db="EMBL/GenBank/DDBJ databases">
        <title>The Genome Sequence of Loa loa.</title>
        <authorList>
            <consortium name="The Broad Institute Genome Sequencing Platform"/>
            <consortium name="Broad Institute Genome Sequencing Center for Infectious Disease"/>
            <person name="Nutman T.B."/>
            <person name="Fink D.L."/>
            <person name="Russ C."/>
            <person name="Young S."/>
            <person name="Zeng Q."/>
            <person name="Gargeya S."/>
            <person name="Alvarado L."/>
            <person name="Berlin A."/>
            <person name="Chapman S.B."/>
            <person name="Chen Z."/>
            <person name="Freedman E."/>
            <person name="Gellesch M."/>
            <person name="Goldberg J."/>
            <person name="Griggs A."/>
            <person name="Gujja S."/>
            <person name="Heilman E.R."/>
            <person name="Heiman D."/>
            <person name="Howarth C."/>
            <person name="Mehta T."/>
            <person name="Neiman D."/>
            <person name="Pearson M."/>
            <person name="Roberts A."/>
            <person name="Saif S."/>
            <person name="Shea T."/>
            <person name="Shenoy N."/>
            <person name="Sisk P."/>
            <person name="Stolte C."/>
            <person name="Sykes S."/>
            <person name="White J."/>
            <person name="Yandava C."/>
            <person name="Haas B."/>
            <person name="Henn M.R."/>
            <person name="Nusbaum C."/>
            <person name="Birren B."/>
        </authorList>
    </citation>
    <scope>NUCLEOTIDE SEQUENCE [LARGE SCALE GENOMIC DNA]</scope>
</reference>
<dbReference type="Gene3D" id="3.30.70.270">
    <property type="match status" value="1"/>
</dbReference>
<dbReference type="InterPro" id="IPR005312">
    <property type="entry name" value="DUF1759"/>
</dbReference>
<organism evidence="4 5">
    <name type="scientific">Loa loa</name>
    <name type="common">Eye worm</name>
    <name type="synonym">Filaria loa</name>
    <dbReference type="NCBI Taxonomy" id="7209"/>
    <lineage>
        <taxon>Eukaryota</taxon>
        <taxon>Metazoa</taxon>
        <taxon>Ecdysozoa</taxon>
        <taxon>Nematoda</taxon>
        <taxon>Chromadorea</taxon>
        <taxon>Rhabditida</taxon>
        <taxon>Spirurina</taxon>
        <taxon>Spiruromorpha</taxon>
        <taxon>Filarioidea</taxon>
        <taxon>Onchocercidae</taxon>
        <taxon>Loa</taxon>
    </lineage>
</organism>